<dbReference type="Proteomes" id="UP000216411">
    <property type="component" value="Unassembled WGS sequence"/>
</dbReference>
<dbReference type="GO" id="GO:0016491">
    <property type="term" value="F:oxidoreductase activity"/>
    <property type="evidence" value="ECO:0007669"/>
    <property type="project" value="UniProtKB-KW"/>
</dbReference>
<dbReference type="PANTHER" id="PTHR42901">
    <property type="entry name" value="ALCOHOL DEHYDROGENASE"/>
    <property type="match status" value="1"/>
</dbReference>
<dbReference type="CDD" id="cd05233">
    <property type="entry name" value="SDR_c"/>
    <property type="match status" value="1"/>
</dbReference>
<evidence type="ECO:0000313" key="6">
    <source>
        <dbReference type="Proteomes" id="UP000247523"/>
    </source>
</evidence>
<name>A0A255IJK4_9FIRM</name>
<dbReference type="PANTHER" id="PTHR42901:SF1">
    <property type="entry name" value="ALCOHOL DEHYDROGENASE"/>
    <property type="match status" value="1"/>
</dbReference>
<dbReference type="Gene3D" id="3.40.50.720">
    <property type="entry name" value="NAD(P)-binding Rossmann-like Domain"/>
    <property type="match status" value="1"/>
</dbReference>
<evidence type="ECO:0000256" key="1">
    <source>
        <dbReference type="ARBA" id="ARBA00006484"/>
    </source>
</evidence>
<keyword evidence="5" id="KW-1185">Reference proteome</keyword>
<dbReference type="EMBL" id="QICS01000001">
    <property type="protein sequence ID" value="PXV95642.1"/>
    <property type="molecule type" value="Genomic_DNA"/>
</dbReference>
<dbReference type="InterPro" id="IPR002347">
    <property type="entry name" value="SDR_fam"/>
</dbReference>
<sequence length="254" mass="28906">MELSRKNIILTGASSGIGKEILKLLLKYDAKVIAVGRNSSKIQAVNNKVIPYTCDVSKKEEIDRLFDFAQEKLGVIDIFIANAGYGVCEDINEANWEKIDAIFRTNVYSPIYSLEKMRVLNRSRKYSVVITCSAVSEVPLPGYSIYCATKHAINGFGRVFQYETRKNEIISFVYPIATKTNFFKLAADKAPIPWPVQAPDQVAKSVIKGIQKEKRFIYPSKHFAIARILIRIFPFTNAFYAKIQKKKFMKWAKL</sequence>
<dbReference type="InterPro" id="IPR036291">
    <property type="entry name" value="NAD(P)-bd_dom_sf"/>
</dbReference>
<reference evidence="4 5" key="1">
    <citation type="journal article" date="2017" name="Genome Announc.">
        <title>Draft Genome Sequence of a Sporulating and Motile Strain of Lachnotalea glycerini Isolated from Water in Quebec City, Canada.</title>
        <authorList>
            <person name="Maheux A.F."/>
            <person name="Boudreau D.K."/>
            <person name="Berube E."/>
            <person name="Boissinot M."/>
            <person name="Raymond F."/>
            <person name="Brodeur S."/>
            <person name="Corbeil J."/>
            <person name="Isabel S."/>
            <person name="Omar R.F."/>
            <person name="Bergeron M.G."/>
        </authorList>
    </citation>
    <scope>NUCLEOTIDE SEQUENCE [LARGE SCALE GENOMIC DNA]</scope>
    <source>
        <strain evidence="4 5">CCRI-19302</strain>
    </source>
</reference>
<evidence type="ECO:0000256" key="2">
    <source>
        <dbReference type="ARBA" id="ARBA00023002"/>
    </source>
</evidence>
<dbReference type="RefSeq" id="WP_094376796.1">
    <property type="nucleotide sequence ID" value="NZ_NOKA02000002.1"/>
</dbReference>
<reference evidence="4" key="3">
    <citation type="submission" date="2018-07" db="EMBL/GenBank/DDBJ databases">
        <authorList>
            <person name="Quirk P.G."/>
            <person name="Krulwich T.A."/>
        </authorList>
    </citation>
    <scope>NUCLEOTIDE SEQUENCE</scope>
    <source>
        <strain evidence="4">CCRI-19302</strain>
    </source>
</reference>
<dbReference type="OrthoDB" id="9803333at2"/>
<dbReference type="EMBL" id="NOKA02000002">
    <property type="protein sequence ID" value="RDY32930.1"/>
    <property type="molecule type" value="Genomic_DNA"/>
</dbReference>
<keyword evidence="2" id="KW-0560">Oxidoreductase</keyword>
<dbReference type="PRINTS" id="PR00081">
    <property type="entry name" value="GDHRDH"/>
</dbReference>
<evidence type="ECO:0000313" key="3">
    <source>
        <dbReference type="EMBL" id="PXV95642.1"/>
    </source>
</evidence>
<reference evidence="3 6" key="2">
    <citation type="submission" date="2018-05" db="EMBL/GenBank/DDBJ databases">
        <title>Genomic Encyclopedia of Type Strains, Phase IV (KMG-IV): sequencing the most valuable type-strain genomes for metagenomic binning, comparative biology and taxonomic classification.</title>
        <authorList>
            <person name="Goeker M."/>
        </authorList>
    </citation>
    <scope>NUCLEOTIDE SEQUENCE [LARGE SCALE GENOMIC DNA]</scope>
    <source>
        <strain evidence="3 6">DSM 28816</strain>
    </source>
</reference>
<dbReference type="GO" id="GO:0005829">
    <property type="term" value="C:cytosol"/>
    <property type="evidence" value="ECO:0007669"/>
    <property type="project" value="TreeGrafter"/>
</dbReference>
<proteinExistence type="inferred from homology"/>
<gene>
    <name evidence="3" type="ORF">C8E03_101272</name>
    <name evidence="4" type="ORF">CG710_003055</name>
</gene>
<comment type="caution">
    <text evidence="4">The sequence shown here is derived from an EMBL/GenBank/DDBJ whole genome shotgun (WGS) entry which is preliminary data.</text>
</comment>
<organism evidence="4 5">
    <name type="scientific">Lachnotalea glycerini</name>
    <dbReference type="NCBI Taxonomy" id="1763509"/>
    <lineage>
        <taxon>Bacteria</taxon>
        <taxon>Bacillati</taxon>
        <taxon>Bacillota</taxon>
        <taxon>Clostridia</taxon>
        <taxon>Lachnospirales</taxon>
        <taxon>Lachnospiraceae</taxon>
        <taxon>Lachnotalea</taxon>
    </lineage>
</organism>
<dbReference type="PROSITE" id="PS00061">
    <property type="entry name" value="ADH_SHORT"/>
    <property type="match status" value="1"/>
</dbReference>
<accession>A0A255IJK4</accession>
<dbReference type="AlphaFoldDB" id="A0A255IJK4"/>
<dbReference type="SUPFAM" id="SSF51735">
    <property type="entry name" value="NAD(P)-binding Rossmann-fold domains"/>
    <property type="match status" value="1"/>
</dbReference>
<dbReference type="Proteomes" id="UP000247523">
    <property type="component" value="Unassembled WGS sequence"/>
</dbReference>
<dbReference type="InterPro" id="IPR020904">
    <property type="entry name" value="Sc_DH/Rdtase_CS"/>
</dbReference>
<evidence type="ECO:0000313" key="4">
    <source>
        <dbReference type="EMBL" id="RDY32930.1"/>
    </source>
</evidence>
<protein>
    <submittedName>
        <fullName evidence="4">SDR family NAD(P)-dependent oxidoreductase</fullName>
    </submittedName>
    <submittedName>
        <fullName evidence="3">Short-subunit dehydrogenase</fullName>
    </submittedName>
</protein>
<comment type="similarity">
    <text evidence="1">Belongs to the short-chain dehydrogenases/reductases (SDR) family.</text>
</comment>
<evidence type="ECO:0000313" key="5">
    <source>
        <dbReference type="Proteomes" id="UP000216411"/>
    </source>
</evidence>
<dbReference type="Pfam" id="PF00106">
    <property type="entry name" value="adh_short"/>
    <property type="match status" value="1"/>
</dbReference>